<dbReference type="PROSITE" id="PS50088">
    <property type="entry name" value="ANK_REPEAT"/>
    <property type="match status" value="7"/>
</dbReference>
<feature type="repeat" description="ANK" evidence="3">
    <location>
        <begin position="237"/>
        <end position="269"/>
    </location>
</feature>
<dbReference type="EMBL" id="UYJE01010455">
    <property type="protein sequence ID" value="VDI83350.1"/>
    <property type="molecule type" value="Genomic_DNA"/>
</dbReference>
<dbReference type="SUPFAM" id="SSF158235">
    <property type="entry name" value="SOCS box-like"/>
    <property type="match status" value="1"/>
</dbReference>
<dbReference type="SMART" id="SM00969">
    <property type="entry name" value="SOCS_box"/>
    <property type="match status" value="1"/>
</dbReference>
<reference evidence="6" key="1">
    <citation type="submission" date="2018-11" db="EMBL/GenBank/DDBJ databases">
        <authorList>
            <person name="Alioto T."/>
            <person name="Alioto T."/>
        </authorList>
    </citation>
    <scope>NUCLEOTIDE SEQUENCE</scope>
</reference>
<feature type="repeat" description="ANK" evidence="3">
    <location>
        <begin position="534"/>
        <end position="566"/>
    </location>
</feature>
<gene>
    <name evidence="6" type="ORF">MGAL_10B063125</name>
</gene>
<sequence>MLRHFDLSSTRAVMDSNFQSKIEIQSAVNSQNVEELLQLCTNPAHKEAVLKYEESNGRKLIHYAATFGSLGLLKSLVGLGADLKSTTNDCDGGQNILHLACENGKLDIVDYVLQTVRDTSFRNTLTKDYTGKNYKSAFYYAAKSGCEEIVRRLKTAGLNINEQFPNKKTALYTLIIEDRYAGAEILCRIGANPSIGIVGRGLQSIHYLSERKEGNTFLPLILKYGANVNEPWGRKPYGQQPLFIALKQGMEGNAKILLEAGANVSFRGKPSDKAIGWIGCFCFAAMKCPSLIPDFLKYRADPNEVHEQSGKSVLLIAMDHKASKDDVIALIKAGASKGRLGKTAIQCCKSYDQLCLFRKAGIPVNTIEVQHKVSTLELLLNNTTNATSSKITEIVTELLSEGANPNMVPQGEDSPLIISVRKKMSDVVDMLIRHKANVNHLGKNGYTAIHVCCENVLDASSRDISDILIEAVSDLNKPNDENVYPLESLLKCHPFANSYYSGSSLLSDDSSATIESFLSKMLENGVDPNCNRNNKSSPLVIAIEKGLGNVVTLLIDKGANVLYTDGKGETPFSTCLKLTPTNRDDIMKALIDKEIPLNDVCSDGGYPLTVVLERKFDNSVVEMMLKKGANPNLVTPGKSSALMLAIADDRFNVSCDLMKAGADVNYTNDTGETVFGLFALKVKEKLGKQHLDKYRSTEITNNRSLVFKSFLEFGVEIDKPTKSKIHPLLVAVWLCNEEIVNTILERGTTVDDDRFVAILAAAIRRDQTEIVKLMLKSRPCVNHKIALKRKKALVVGGSSEKYTKISLSSSVVSESPSCTINDTVLEMVLRDMPELSIDQREQFVNLLLEYKADPNLVEDGRHSPLLQAVVLGAPKIVKALLDAKANVNHKGKENYTPLHAHFVVLIRNDRKTTLMASNTNDQHLILDMLLQAGASLKSKTIYEEMPLHIALRCRIRNNQKYLDNIRALLKYSTEVNIPDKQKTYPLNVAAKCCTCDIIIKMMSLGADISSKDSDGNTALHCHMDAASFDKDVVSALLNSGAEINAVNNIGETLLMRHIRKSNRKSTPNTLQFLLDHGADPNICDTEGNSTLMEAINHDFYSAVSILVQHNANINHVGKDGNTALHLCLLKGPLQNDSAKDFKLNQFKELREELFEESGSADKIRKRNYLMDNSNKLAKMSDFSGVQNRRIVHSYELNALPMKASEQSSSAETNEHDRNDYVNQNKETDDGYWELMKIIDFLISHKANVNHNNKGDDSPLILAVRTENSEVVHRILKANPNMFYRGKDHLNAIDICLTVADDLRVTTIGPAFLKDGVMGRLANRRLECLNELVKHADLGKRKEHIFYQLFKFLRRFFKFDEILITNICSRLLDSENTINVNFAKNEEDSPLIFFCKRRVVAVVEKLLGCNADVNYAGIGGSTVLHHVIDIRDETTAMSMLNCLLVVNPLLDRKDSKGQTALEKAIYVFCNNTNSYINENDTRYNVLLTLIQRLLEAGAVTDHEKLGNVLMKCAQIGDFKTMESLFCHGADLDYRNSLGQTVLHVCWSESLNGALDFLKFYVQKGGVLHNKDINGNLPLTSLLKAKCYNERADTVDIAEIFQFMIKSSIKSIDDGDDPYLLHTAVRHGLIRTAIAILDAKECATVENKAHETPLYLATKAHNRKELIDLLLRNGADPNQHTSFKIPIVSAVKQCDVPTVSTLIKTGASINVKDKFGRSLLHVLYSDKSKKGDLCLMTKLLLEKGINVNGTDKVGRSALFTLLQYTPEENIFPSSSNKNKKDVLHSKETREDMVPVLVGNGLDVNLVDKSDNTALDGVCSSGINPKAGIALLNAGANPRSNCLEKAIVNFPVKNTVLVEFIDLLLLKGCDPNVFNGDSSNLIHVVSYGSRCLVESLLKHGSDVNFCDSRNKTALHFACELDRSNCRDDIVQLLIKNGANLNIQTTTGKRPLDILVTKMVKEVGYHTVSGVTERVIQIEVDLSSLNRLVCGGAQLCCIITTDSLDIENRHTFSSAYRRLLMARDKKLTESSSLQNLIKHGFFKAAGCLIRCGWEFEKEKWFENFNFASMNLSNIDKAGESYKIIAMENATSELQTLMNSSHSVLKPLAHRCRDVIRKQLVKASAGSEIESKIEVLPVPTTIKSYLKFVDYCHNTEIFQLEKITRSLRDYGIPLNYLQSTFHNPFYVPTYTFDMDSDDGGISYDFYPESDDDYVYRHVGYRSDDEYSF</sequence>
<dbReference type="Gene3D" id="1.25.40.20">
    <property type="entry name" value="Ankyrin repeat-containing domain"/>
    <property type="match status" value="11"/>
</dbReference>
<protein>
    <recommendedName>
        <fullName evidence="5">SOCS box domain-containing protein</fullName>
    </recommendedName>
</protein>
<evidence type="ECO:0000313" key="7">
    <source>
        <dbReference type="Proteomes" id="UP000596742"/>
    </source>
</evidence>
<feature type="repeat" description="ANK" evidence="3">
    <location>
        <begin position="56"/>
        <end position="88"/>
    </location>
</feature>
<comment type="caution">
    <text evidence="6">The sequence shown here is derived from an EMBL/GenBank/DDBJ whole genome shotgun (WGS) entry which is preliminary data.</text>
</comment>
<keyword evidence="1" id="KW-0677">Repeat</keyword>
<dbReference type="InterPro" id="IPR036036">
    <property type="entry name" value="SOCS_box-like_dom_sf"/>
</dbReference>
<dbReference type="GO" id="GO:0035556">
    <property type="term" value="P:intracellular signal transduction"/>
    <property type="evidence" value="ECO:0007669"/>
    <property type="project" value="InterPro"/>
</dbReference>
<feature type="domain" description="SOCS box" evidence="5">
    <location>
        <begin position="2088"/>
        <end position="2147"/>
    </location>
</feature>
<dbReference type="CDD" id="cd03587">
    <property type="entry name" value="SOCS"/>
    <property type="match status" value="1"/>
</dbReference>
<proteinExistence type="predicted"/>
<feature type="repeat" description="ANK" evidence="3">
    <location>
        <begin position="1906"/>
        <end position="1942"/>
    </location>
</feature>
<dbReference type="Proteomes" id="UP000596742">
    <property type="component" value="Unassembled WGS sequence"/>
</dbReference>
<keyword evidence="2 3" id="KW-0040">ANK repeat</keyword>
<evidence type="ECO:0000256" key="4">
    <source>
        <dbReference type="SAM" id="MobiDB-lite"/>
    </source>
</evidence>
<keyword evidence="7" id="KW-1185">Reference proteome</keyword>
<dbReference type="PROSITE" id="PS50225">
    <property type="entry name" value="SOCS"/>
    <property type="match status" value="1"/>
</dbReference>
<dbReference type="PANTHER" id="PTHR24198:SF165">
    <property type="entry name" value="ANKYRIN REPEAT-CONTAINING PROTEIN-RELATED"/>
    <property type="match status" value="1"/>
</dbReference>
<accession>A0A8B6HRQ4</accession>
<feature type="repeat" description="ANK" evidence="3">
    <location>
        <begin position="92"/>
        <end position="124"/>
    </location>
</feature>
<organism evidence="6 7">
    <name type="scientific">Mytilus galloprovincialis</name>
    <name type="common">Mediterranean mussel</name>
    <dbReference type="NCBI Taxonomy" id="29158"/>
    <lineage>
        <taxon>Eukaryota</taxon>
        <taxon>Metazoa</taxon>
        <taxon>Spiralia</taxon>
        <taxon>Lophotrochozoa</taxon>
        <taxon>Mollusca</taxon>
        <taxon>Bivalvia</taxon>
        <taxon>Autobranchia</taxon>
        <taxon>Pteriomorphia</taxon>
        <taxon>Mytilida</taxon>
        <taxon>Mytiloidea</taxon>
        <taxon>Mytilidae</taxon>
        <taxon>Mytilinae</taxon>
        <taxon>Mytilus</taxon>
    </lineage>
</organism>
<dbReference type="InterPro" id="IPR002110">
    <property type="entry name" value="Ankyrin_rpt"/>
</dbReference>
<dbReference type="Pfam" id="PF12796">
    <property type="entry name" value="Ank_2"/>
    <property type="match status" value="5"/>
</dbReference>
<evidence type="ECO:0000256" key="1">
    <source>
        <dbReference type="ARBA" id="ARBA00022737"/>
    </source>
</evidence>
<evidence type="ECO:0000259" key="5">
    <source>
        <dbReference type="PROSITE" id="PS50225"/>
    </source>
</evidence>
<name>A0A8B6HRQ4_MYTGA</name>
<dbReference type="PANTHER" id="PTHR24198">
    <property type="entry name" value="ANKYRIN REPEAT AND PROTEIN KINASE DOMAIN-CONTAINING PROTEIN"/>
    <property type="match status" value="1"/>
</dbReference>
<dbReference type="Pfam" id="PF00023">
    <property type="entry name" value="Ank"/>
    <property type="match status" value="2"/>
</dbReference>
<feature type="region of interest" description="Disordered" evidence="4">
    <location>
        <begin position="1201"/>
        <end position="1224"/>
    </location>
</feature>
<dbReference type="OrthoDB" id="6098025at2759"/>
<dbReference type="InterPro" id="IPR036770">
    <property type="entry name" value="Ankyrin_rpt-contain_sf"/>
</dbReference>
<dbReference type="SMART" id="SM00248">
    <property type="entry name" value="ANK"/>
    <property type="match status" value="35"/>
</dbReference>
<evidence type="ECO:0000313" key="6">
    <source>
        <dbReference type="EMBL" id="VDI83350.1"/>
    </source>
</evidence>
<dbReference type="PROSITE" id="PS50297">
    <property type="entry name" value="ANK_REP_REGION"/>
    <property type="match status" value="6"/>
</dbReference>
<evidence type="ECO:0000256" key="2">
    <source>
        <dbReference type="ARBA" id="ARBA00023043"/>
    </source>
</evidence>
<dbReference type="Pfam" id="PF07525">
    <property type="entry name" value="SOCS_box"/>
    <property type="match status" value="1"/>
</dbReference>
<evidence type="ECO:0000256" key="3">
    <source>
        <dbReference type="PROSITE-ProRule" id="PRU00023"/>
    </source>
</evidence>
<dbReference type="SUPFAM" id="SSF48403">
    <property type="entry name" value="Ankyrin repeat"/>
    <property type="match status" value="6"/>
</dbReference>
<feature type="repeat" description="ANK" evidence="3">
    <location>
        <begin position="1647"/>
        <end position="1680"/>
    </location>
</feature>
<dbReference type="InterPro" id="IPR001496">
    <property type="entry name" value="SOCS_box"/>
</dbReference>
<feature type="repeat" description="ANK" evidence="3">
    <location>
        <begin position="1014"/>
        <end position="1048"/>
    </location>
</feature>